<proteinExistence type="predicted"/>
<organism evidence="1 2">
    <name type="scientific">Apilactobacillus timberlakei</name>
    <dbReference type="NCBI Taxonomy" id="2008380"/>
    <lineage>
        <taxon>Bacteria</taxon>
        <taxon>Bacillati</taxon>
        <taxon>Bacillota</taxon>
        <taxon>Bacilli</taxon>
        <taxon>Lactobacillales</taxon>
        <taxon>Lactobacillaceae</taxon>
        <taxon>Apilactobacillus</taxon>
    </lineage>
</organism>
<dbReference type="Proteomes" id="UP000767392">
    <property type="component" value="Unassembled WGS sequence"/>
</dbReference>
<comment type="caution">
    <text evidence="1">The sequence shown here is derived from an EMBL/GenBank/DDBJ whole genome shotgun (WGS) entry which is preliminary data.</text>
</comment>
<protein>
    <submittedName>
        <fullName evidence="1">Uncharacterized protein</fullName>
    </submittedName>
</protein>
<sequence length="313" mass="36227">MSSMDDMFKNIDNINKMINRLNIDFPNVKAAKQIADNFNNSNIIGNNAKLLGNITDKNWMKNNIPSMAIEKYYPFNINDFDINPLKKYIDQMEKSNPAINVNKALGIEPNKLIKNWQNSFPSLDKIMPNLHKINFNEQRRYIEQSMSSIYDIKNENISNALDNIKELIGLPDSKISEYQKSNIEKVESKYFSDLANNSVSENPSSSHAEENKRNNNKFFNGAKFEKVKINNNIQWKVNGDNEFSYKYGLLFNNKTGEAYKPVKKFSHSKISSALWIQTFTLISICLMRIKDAKDCYDAIIWILDSVINFISHF</sequence>
<evidence type="ECO:0000313" key="1">
    <source>
        <dbReference type="EMBL" id="TPR12771.1"/>
    </source>
</evidence>
<keyword evidence="2" id="KW-1185">Reference proteome</keyword>
<reference evidence="1 2" key="1">
    <citation type="submission" date="2018-08" db="EMBL/GenBank/DDBJ databases">
        <title>Comparative genomics of wild bee and flower associated Lactobacillus reveals potential adaptation to the bee host.</title>
        <authorList>
            <person name="Vuong H.Q."/>
            <person name="Mcfrederick Q.S."/>
        </authorList>
    </citation>
    <scope>NUCLEOTIDE SEQUENCE [LARGE SCALE GENOMIC DNA]</scope>
    <source>
        <strain evidence="1 2">HV_04</strain>
    </source>
</reference>
<gene>
    <name evidence="1" type="ORF">DY048_07105</name>
</gene>
<evidence type="ECO:0000313" key="2">
    <source>
        <dbReference type="Proteomes" id="UP000767392"/>
    </source>
</evidence>
<dbReference type="RefSeq" id="WP_140921748.1">
    <property type="nucleotide sequence ID" value="NZ_QUAM01000006.1"/>
</dbReference>
<dbReference type="EMBL" id="QUAM01000006">
    <property type="protein sequence ID" value="TPR12771.1"/>
    <property type="molecule type" value="Genomic_DNA"/>
</dbReference>
<name>A0ABY2YRU1_9LACO</name>
<accession>A0ABY2YRU1</accession>